<evidence type="ECO:0000313" key="3">
    <source>
        <dbReference type="Proteomes" id="UP001158049"/>
    </source>
</evidence>
<name>A0ABY1Q7E0_9BURK</name>
<dbReference type="PANTHER" id="PTHR43717:SF1">
    <property type="entry name" value="ANAEROBIC NITRIC OXIDE REDUCTASE FLAVORUBREDOXIN"/>
    <property type="match status" value="1"/>
</dbReference>
<evidence type="ECO:0000259" key="1">
    <source>
        <dbReference type="Pfam" id="PF19583"/>
    </source>
</evidence>
<protein>
    <recommendedName>
        <fullName evidence="1">ODP domain-containing protein</fullName>
    </recommendedName>
</protein>
<organism evidence="2 3">
    <name type="scientific">Noviherbaspirillum suwonense</name>
    <dbReference type="NCBI Taxonomy" id="1224511"/>
    <lineage>
        <taxon>Bacteria</taxon>
        <taxon>Pseudomonadati</taxon>
        <taxon>Pseudomonadota</taxon>
        <taxon>Betaproteobacteria</taxon>
        <taxon>Burkholderiales</taxon>
        <taxon>Oxalobacteraceae</taxon>
        <taxon>Noviherbaspirillum</taxon>
    </lineage>
</organism>
<dbReference type="EMBL" id="FXUL01000007">
    <property type="protein sequence ID" value="SMP61069.1"/>
    <property type="molecule type" value="Genomic_DNA"/>
</dbReference>
<dbReference type="PANTHER" id="PTHR43717">
    <property type="entry name" value="ANAEROBIC NITRIC OXIDE REDUCTASE FLAVORUBREDOXIN"/>
    <property type="match status" value="1"/>
</dbReference>
<gene>
    <name evidence="2" type="ORF">SAMN06295970_10788</name>
</gene>
<dbReference type="InterPro" id="IPR045761">
    <property type="entry name" value="ODP_dom"/>
</dbReference>
<dbReference type="Gene3D" id="3.60.15.10">
    <property type="entry name" value="Ribonuclease Z/Hydroxyacylglutathione hydrolase-like"/>
    <property type="match status" value="1"/>
</dbReference>
<feature type="domain" description="ODP" evidence="1">
    <location>
        <begin position="34"/>
        <end position="190"/>
    </location>
</feature>
<comment type="caution">
    <text evidence="2">The sequence shown here is derived from an EMBL/GenBank/DDBJ whole genome shotgun (WGS) entry which is preliminary data.</text>
</comment>
<sequence length="251" mass="27042">MAITNASAGTNIHEIADGVYRINTPVDIVPGGFSFNQYLIVDDQPLLFHTGPRKMFPLVREAVDSVIPVSRLRFIALSHFEADECGSLNEWLSAAPQSVPLCSQVAAMVSVDDFADRPAHAMADGATLSLGSRAVKWLDAPHLPHGWETGFLMDTRTRTLFCGDLFTQGGTGAAPLISEDILENSEAFRKPMDYFSHSTHTRQLIGHLAAELPGTLACMHGSAWTGDGATLLRALGERLVGNGSRPMGLDL</sequence>
<proteinExistence type="predicted"/>
<keyword evidence="3" id="KW-1185">Reference proteome</keyword>
<dbReference type="Pfam" id="PF19583">
    <property type="entry name" value="ODP"/>
    <property type="match status" value="1"/>
</dbReference>
<evidence type="ECO:0000313" key="2">
    <source>
        <dbReference type="EMBL" id="SMP61069.1"/>
    </source>
</evidence>
<dbReference type="InterPro" id="IPR036866">
    <property type="entry name" value="RibonucZ/Hydroxyglut_hydro"/>
</dbReference>
<dbReference type="SUPFAM" id="SSF56281">
    <property type="entry name" value="Metallo-hydrolase/oxidoreductase"/>
    <property type="match status" value="1"/>
</dbReference>
<reference evidence="2 3" key="1">
    <citation type="submission" date="2017-05" db="EMBL/GenBank/DDBJ databases">
        <authorList>
            <person name="Varghese N."/>
            <person name="Submissions S."/>
        </authorList>
    </citation>
    <scope>NUCLEOTIDE SEQUENCE [LARGE SCALE GENOMIC DNA]</scope>
    <source>
        <strain evidence="2 3">DSM 26001</strain>
    </source>
</reference>
<accession>A0ABY1Q7E0</accession>
<dbReference type="RefSeq" id="WP_283442413.1">
    <property type="nucleotide sequence ID" value="NZ_FXUL01000007.1"/>
</dbReference>
<dbReference type="Proteomes" id="UP001158049">
    <property type="component" value="Unassembled WGS sequence"/>
</dbReference>